<evidence type="ECO:0000256" key="6">
    <source>
        <dbReference type="SAM" id="Phobius"/>
    </source>
</evidence>
<sequence length="351" mass="40536">MSQIDYEKELTPEVREKMKKNLIYVGIFGIMMLFAGLSSGYIVSAGDTFWVKYDFPPAFYISTALIVLSSIVLFVGIKLAQKGNANILKTVVPLTFILGVGFAYFQFKGYKELYQSGAFLSSKITVSEGRYGSYYELQVDGKYMEVDGNDYLIADKVISDEQKKEISAFAKQFERISKEKNPKITGLDKYTLRYKNQEVRLKNGKFYIQDTVELQHVDLIRLEEFSWHIRDGRGDFFHAGKYGKDFKIYYKNQELDYKDRTLYYKGVPLSAPLQLKMDSSSDTATSYLYILTFLHLLHILVTLIFVLRASIRSLSGKLAADNFLPVRTLAIFWHFLGVLWIYLLLFLLFIH</sequence>
<evidence type="ECO:0000256" key="3">
    <source>
        <dbReference type="ARBA" id="ARBA00022692"/>
    </source>
</evidence>
<proteinExistence type="inferred from homology"/>
<comment type="caution">
    <text evidence="8">The sequence shown here is derived from an EMBL/GenBank/DDBJ whole genome shotgun (WGS) entry which is preliminary data.</text>
</comment>
<dbReference type="GO" id="GO:0004129">
    <property type="term" value="F:cytochrome-c oxidase activity"/>
    <property type="evidence" value="ECO:0007669"/>
    <property type="project" value="InterPro"/>
</dbReference>
<protein>
    <recommendedName>
        <fullName evidence="7">Heme-copper oxidase subunit III family profile domain-containing protein</fullName>
    </recommendedName>
</protein>
<organism evidence="8 9">
    <name type="scientific">Fluviicola chungangensis</name>
    <dbReference type="NCBI Taxonomy" id="2597671"/>
    <lineage>
        <taxon>Bacteria</taxon>
        <taxon>Pseudomonadati</taxon>
        <taxon>Bacteroidota</taxon>
        <taxon>Flavobacteriia</taxon>
        <taxon>Flavobacteriales</taxon>
        <taxon>Crocinitomicaceae</taxon>
        <taxon>Fluviicola</taxon>
    </lineage>
</organism>
<evidence type="ECO:0000313" key="8">
    <source>
        <dbReference type="EMBL" id="TSJ45461.1"/>
    </source>
</evidence>
<feature type="transmembrane region" description="Helical" evidence="6">
    <location>
        <begin position="287"/>
        <end position="307"/>
    </location>
</feature>
<evidence type="ECO:0000256" key="1">
    <source>
        <dbReference type="ARBA" id="ARBA00004141"/>
    </source>
</evidence>
<accession>A0A556MZW4</accession>
<dbReference type="InterPro" id="IPR013833">
    <property type="entry name" value="Cyt_c_oxidase_su3_a-hlx"/>
</dbReference>
<evidence type="ECO:0000256" key="5">
    <source>
        <dbReference type="ARBA" id="ARBA00023136"/>
    </source>
</evidence>
<reference evidence="8 9" key="1">
    <citation type="submission" date="2019-07" db="EMBL/GenBank/DDBJ databases">
        <authorList>
            <person name="Huq M.A."/>
        </authorList>
    </citation>
    <scope>NUCLEOTIDE SEQUENCE [LARGE SCALE GENOMIC DNA]</scope>
    <source>
        <strain evidence="8 9">MAH-3</strain>
    </source>
</reference>
<keyword evidence="4 6" id="KW-1133">Transmembrane helix</keyword>
<dbReference type="InterPro" id="IPR000298">
    <property type="entry name" value="Cyt_c_oxidase-like_su3"/>
</dbReference>
<evidence type="ECO:0000256" key="2">
    <source>
        <dbReference type="ARBA" id="ARBA00010581"/>
    </source>
</evidence>
<dbReference type="RefSeq" id="WP_144332417.1">
    <property type="nucleotide sequence ID" value="NZ_VLPL01000003.1"/>
</dbReference>
<dbReference type="SUPFAM" id="SSF81452">
    <property type="entry name" value="Cytochrome c oxidase subunit III-like"/>
    <property type="match status" value="2"/>
</dbReference>
<dbReference type="PANTHER" id="PTHR11403:SF10">
    <property type="entry name" value="CYTOCHROME C OXIDASE"/>
    <property type="match status" value="1"/>
</dbReference>
<name>A0A556MZW4_9FLAO</name>
<gene>
    <name evidence="8" type="ORF">FO442_06820</name>
</gene>
<keyword evidence="3 6" id="KW-0812">Transmembrane</keyword>
<dbReference type="EMBL" id="VLPL01000003">
    <property type="protein sequence ID" value="TSJ45461.1"/>
    <property type="molecule type" value="Genomic_DNA"/>
</dbReference>
<feature type="transmembrane region" description="Helical" evidence="6">
    <location>
        <begin position="328"/>
        <end position="350"/>
    </location>
</feature>
<dbReference type="InterPro" id="IPR024791">
    <property type="entry name" value="Cyt_c/ubiquinol_Oxase_su3"/>
</dbReference>
<dbReference type="PROSITE" id="PS50253">
    <property type="entry name" value="COX3"/>
    <property type="match status" value="1"/>
</dbReference>
<dbReference type="GO" id="GO:0019646">
    <property type="term" value="P:aerobic electron transport chain"/>
    <property type="evidence" value="ECO:0007669"/>
    <property type="project" value="InterPro"/>
</dbReference>
<keyword evidence="9" id="KW-1185">Reference proteome</keyword>
<evidence type="ECO:0000313" key="9">
    <source>
        <dbReference type="Proteomes" id="UP000316008"/>
    </source>
</evidence>
<feature type="transmembrane region" description="Helical" evidence="6">
    <location>
        <begin position="87"/>
        <end position="107"/>
    </location>
</feature>
<dbReference type="AlphaFoldDB" id="A0A556MZW4"/>
<feature type="transmembrane region" description="Helical" evidence="6">
    <location>
        <begin position="55"/>
        <end position="75"/>
    </location>
</feature>
<dbReference type="GO" id="GO:0016020">
    <property type="term" value="C:membrane"/>
    <property type="evidence" value="ECO:0007669"/>
    <property type="project" value="UniProtKB-SubCell"/>
</dbReference>
<feature type="domain" description="Heme-copper oxidase subunit III family profile" evidence="7">
    <location>
        <begin position="248"/>
        <end position="351"/>
    </location>
</feature>
<comment type="similarity">
    <text evidence="2">Belongs to the cytochrome c oxidase subunit 3 family.</text>
</comment>
<keyword evidence="5 6" id="KW-0472">Membrane</keyword>
<evidence type="ECO:0000259" key="7">
    <source>
        <dbReference type="PROSITE" id="PS50253"/>
    </source>
</evidence>
<dbReference type="Proteomes" id="UP000316008">
    <property type="component" value="Unassembled WGS sequence"/>
</dbReference>
<dbReference type="InterPro" id="IPR035973">
    <property type="entry name" value="Cyt_c_oxidase_su3-like_sf"/>
</dbReference>
<dbReference type="PANTHER" id="PTHR11403">
    <property type="entry name" value="CYTOCHROME C OXIDASE SUBUNIT III"/>
    <property type="match status" value="1"/>
</dbReference>
<feature type="transmembrane region" description="Helical" evidence="6">
    <location>
        <begin position="21"/>
        <end position="43"/>
    </location>
</feature>
<dbReference type="OrthoDB" id="679789at2"/>
<comment type="subcellular location">
    <subcellularLocation>
        <location evidence="1">Membrane</location>
        <topology evidence="1">Multi-pass membrane protein</topology>
    </subcellularLocation>
</comment>
<dbReference type="Gene3D" id="1.20.120.80">
    <property type="entry name" value="Cytochrome c oxidase, subunit III, four-helix bundle"/>
    <property type="match status" value="2"/>
</dbReference>
<evidence type="ECO:0000256" key="4">
    <source>
        <dbReference type="ARBA" id="ARBA00022989"/>
    </source>
</evidence>